<protein>
    <recommendedName>
        <fullName evidence="5">Reverse transcriptase domain-containing protein</fullName>
    </recommendedName>
</protein>
<keyword evidence="4" id="KW-1185">Reference proteome</keyword>
<evidence type="ECO:0000256" key="2">
    <source>
        <dbReference type="SAM" id="MobiDB-lite"/>
    </source>
</evidence>
<evidence type="ECO:0000313" key="3">
    <source>
        <dbReference type="EMBL" id="KAK1945797.1"/>
    </source>
</evidence>
<keyword evidence="1" id="KW-0175">Coiled coil</keyword>
<evidence type="ECO:0000256" key="1">
    <source>
        <dbReference type="SAM" id="Coils"/>
    </source>
</evidence>
<feature type="region of interest" description="Disordered" evidence="2">
    <location>
        <begin position="13"/>
        <end position="41"/>
    </location>
</feature>
<gene>
    <name evidence="3" type="ORF">P3T76_002845</name>
</gene>
<accession>A0AAD9GW02</accession>
<comment type="caution">
    <text evidence="3">The sequence shown here is derived from an EMBL/GenBank/DDBJ whole genome shotgun (WGS) entry which is preliminary data.</text>
</comment>
<evidence type="ECO:0000313" key="4">
    <source>
        <dbReference type="Proteomes" id="UP001259832"/>
    </source>
</evidence>
<proteinExistence type="predicted"/>
<dbReference type="EMBL" id="JASMQC010000004">
    <property type="protein sequence ID" value="KAK1945797.1"/>
    <property type="molecule type" value="Genomic_DNA"/>
</dbReference>
<evidence type="ECO:0008006" key="5">
    <source>
        <dbReference type="Google" id="ProtNLM"/>
    </source>
</evidence>
<name>A0AAD9GW02_9STRA</name>
<organism evidence="3 4">
    <name type="scientific">Phytophthora citrophthora</name>
    <dbReference type="NCBI Taxonomy" id="4793"/>
    <lineage>
        <taxon>Eukaryota</taxon>
        <taxon>Sar</taxon>
        <taxon>Stramenopiles</taxon>
        <taxon>Oomycota</taxon>
        <taxon>Peronosporomycetes</taxon>
        <taxon>Peronosporales</taxon>
        <taxon>Peronosporaceae</taxon>
        <taxon>Phytophthora</taxon>
    </lineage>
</organism>
<dbReference type="Proteomes" id="UP001259832">
    <property type="component" value="Unassembled WGS sequence"/>
</dbReference>
<feature type="coiled-coil region" evidence="1">
    <location>
        <begin position="109"/>
        <end position="136"/>
    </location>
</feature>
<sequence>MGIQNPVTRVRLLPRAPLSQHPPYSQSHHREFGASQQKTGLSQISLRHPTTSLSCSTSTSKPYADYADINHKHMEATHLLAITLNSALEGAADFVGYMPHASHTKTLFYNDHKQDVKALRTKLNRLLHQIQEHSKALAGAFIDEKLAIIEQSNRSTQMFETTRVFRQRSSLTSLCDSTGKYILNRQDAGTKIKQHFKDQFSDPKHTSVTVDGLKHPLNSPITADEIDCAFRCLHNGRAPGPDAISAELLKYGSDLLAQPLADITNHGLSTGDNIHPGDRYKERFHILGIDLSRGFDTVNCDKPLSVLKTILDDDEIRLIRVLLRPQRSPSDTAII</sequence>
<reference evidence="3" key="1">
    <citation type="submission" date="2023-08" db="EMBL/GenBank/DDBJ databases">
        <title>Reference Genome Resource for the Citrus Pathogen Phytophthora citrophthora.</title>
        <authorList>
            <person name="Moller H."/>
            <person name="Coetzee B."/>
            <person name="Rose L.J."/>
            <person name="Van Niekerk J.M."/>
        </authorList>
    </citation>
    <scope>NUCLEOTIDE SEQUENCE</scope>
    <source>
        <strain evidence="3">STE-U-9442</strain>
    </source>
</reference>
<dbReference type="AlphaFoldDB" id="A0AAD9GW02"/>